<name>A0ACB8G513_9SAUR</name>
<accession>A0ACB8G513</accession>
<dbReference type="EMBL" id="CM037615">
    <property type="protein sequence ID" value="KAH8014557.1"/>
    <property type="molecule type" value="Genomic_DNA"/>
</dbReference>
<sequence>MEELGSYTDQLIHMAKALSVEYVHEVLWRVGPMLDIIEVADTLQVKLPVVDGFIHIASDIWEKPAVGSPSSHKMENLHKIHAPYADFFYHHPSPNSPVVKVVPAKPKSSLVMVPLNKENRK</sequence>
<organism evidence="1 2">
    <name type="scientific">Sphaerodactylus townsendi</name>
    <dbReference type="NCBI Taxonomy" id="933632"/>
    <lineage>
        <taxon>Eukaryota</taxon>
        <taxon>Metazoa</taxon>
        <taxon>Chordata</taxon>
        <taxon>Craniata</taxon>
        <taxon>Vertebrata</taxon>
        <taxon>Euteleostomi</taxon>
        <taxon>Lepidosauria</taxon>
        <taxon>Squamata</taxon>
        <taxon>Bifurcata</taxon>
        <taxon>Gekkota</taxon>
        <taxon>Sphaerodactylidae</taxon>
        <taxon>Sphaerodactylus</taxon>
    </lineage>
</organism>
<keyword evidence="2" id="KW-1185">Reference proteome</keyword>
<gene>
    <name evidence="1" type="ORF">K3G42_030181</name>
</gene>
<reference evidence="1" key="1">
    <citation type="submission" date="2021-08" db="EMBL/GenBank/DDBJ databases">
        <title>The first chromosome-level gecko genome reveals the dynamic sex chromosomes of Neotropical dwarf geckos (Sphaerodactylidae: Sphaerodactylus).</title>
        <authorList>
            <person name="Pinto B.J."/>
            <person name="Keating S.E."/>
            <person name="Gamble T."/>
        </authorList>
    </citation>
    <scope>NUCLEOTIDE SEQUENCE</scope>
    <source>
        <strain evidence="1">TG3544</strain>
    </source>
</reference>
<evidence type="ECO:0000313" key="1">
    <source>
        <dbReference type="EMBL" id="KAH8014557.1"/>
    </source>
</evidence>
<evidence type="ECO:0000313" key="2">
    <source>
        <dbReference type="Proteomes" id="UP000827872"/>
    </source>
</evidence>
<comment type="caution">
    <text evidence="1">The sequence shown here is derived from an EMBL/GenBank/DDBJ whole genome shotgun (WGS) entry which is preliminary data.</text>
</comment>
<proteinExistence type="predicted"/>
<protein>
    <submittedName>
        <fullName evidence="1">Uncharacterized protein</fullName>
    </submittedName>
</protein>
<dbReference type="Proteomes" id="UP000827872">
    <property type="component" value="Linkage Group LG02"/>
</dbReference>